<organism evidence="2 3">
    <name type="scientific">Crotalaria pallida</name>
    <name type="common">Smooth rattlebox</name>
    <name type="synonym">Crotalaria striata</name>
    <dbReference type="NCBI Taxonomy" id="3830"/>
    <lineage>
        <taxon>Eukaryota</taxon>
        <taxon>Viridiplantae</taxon>
        <taxon>Streptophyta</taxon>
        <taxon>Embryophyta</taxon>
        <taxon>Tracheophyta</taxon>
        <taxon>Spermatophyta</taxon>
        <taxon>Magnoliopsida</taxon>
        <taxon>eudicotyledons</taxon>
        <taxon>Gunneridae</taxon>
        <taxon>Pentapetalae</taxon>
        <taxon>rosids</taxon>
        <taxon>fabids</taxon>
        <taxon>Fabales</taxon>
        <taxon>Fabaceae</taxon>
        <taxon>Papilionoideae</taxon>
        <taxon>50 kb inversion clade</taxon>
        <taxon>genistoids sensu lato</taxon>
        <taxon>core genistoids</taxon>
        <taxon>Crotalarieae</taxon>
        <taxon>Crotalaria</taxon>
    </lineage>
</organism>
<evidence type="ECO:0000313" key="2">
    <source>
        <dbReference type="EMBL" id="KAK7252195.1"/>
    </source>
</evidence>
<dbReference type="Proteomes" id="UP001372338">
    <property type="component" value="Unassembled WGS sequence"/>
</dbReference>
<keyword evidence="1" id="KW-0472">Membrane</keyword>
<dbReference type="EMBL" id="JAYWIO010000007">
    <property type="protein sequence ID" value="KAK7252195.1"/>
    <property type="molecule type" value="Genomic_DNA"/>
</dbReference>
<reference evidence="2 3" key="1">
    <citation type="submission" date="2024-01" db="EMBL/GenBank/DDBJ databases">
        <title>The genomes of 5 underutilized Papilionoideae crops provide insights into root nodulation and disease resistanc.</title>
        <authorList>
            <person name="Yuan L."/>
        </authorList>
    </citation>
    <scope>NUCLEOTIDE SEQUENCE [LARGE SCALE GENOMIC DNA]</scope>
    <source>
        <strain evidence="2">ZHUSHIDOU_FW_LH</strain>
        <tissue evidence="2">Leaf</tissue>
    </source>
</reference>
<dbReference type="AlphaFoldDB" id="A0AAN9EAS7"/>
<keyword evidence="1" id="KW-1133">Transmembrane helix</keyword>
<comment type="caution">
    <text evidence="2">The sequence shown here is derived from an EMBL/GenBank/DDBJ whole genome shotgun (WGS) entry which is preliminary data.</text>
</comment>
<proteinExistence type="predicted"/>
<keyword evidence="1" id="KW-0812">Transmembrane</keyword>
<keyword evidence="3" id="KW-1185">Reference proteome</keyword>
<feature type="transmembrane region" description="Helical" evidence="1">
    <location>
        <begin position="41"/>
        <end position="63"/>
    </location>
</feature>
<name>A0AAN9EAS7_CROPI</name>
<sequence length="202" mass="23179">MAFLLVSLKVFLISTCVLFTALALNISFPLITHFLATHVPLTWNFLLLCLKPPYLIFLLVIAITASSKFHHHYPTPLPFKPPPPPPLMVVEEEPPALEDLNLTSVDVKTSVVEETLLDSLWTQPEEEEFIETPPTPTMDDVWKMINKERSMELKKQETFKVKDWRNSIQMFGATSTRKEPLPSQQELDQRVEGFLKINYNMG</sequence>
<gene>
    <name evidence="2" type="ORF">RIF29_35982</name>
</gene>
<evidence type="ECO:0000313" key="3">
    <source>
        <dbReference type="Proteomes" id="UP001372338"/>
    </source>
</evidence>
<evidence type="ECO:0000256" key="1">
    <source>
        <dbReference type="SAM" id="Phobius"/>
    </source>
</evidence>
<accession>A0AAN9EAS7</accession>
<feature type="transmembrane region" description="Helical" evidence="1">
    <location>
        <begin position="12"/>
        <end position="35"/>
    </location>
</feature>
<protein>
    <recommendedName>
        <fullName evidence="4">DUF4408 domain-containing protein</fullName>
    </recommendedName>
</protein>
<evidence type="ECO:0008006" key="4">
    <source>
        <dbReference type="Google" id="ProtNLM"/>
    </source>
</evidence>